<accession>A0A0F9N4T6</accession>
<proteinExistence type="predicted"/>
<sequence length="106" mass="12165">MTKDEKLEATTYRIKCWGASSYQIDKLIMGVEVEQYQLTIKSEGRASLDLWCNCPGFRIQQFPKIEHKHIKIALDYQSRGEPTWAEYTITGTGKKAEIKFIGDSDS</sequence>
<protein>
    <submittedName>
        <fullName evidence="1">Uncharacterized protein</fullName>
    </submittedName>
</protein>
<dbReference type="AlphaFoldDB" id="A0A0F9N4T6"/>
<dbReference type="EMBL" id="LAZR01007670">
    <property type="protein sequence ID" value="KKM83730.1"/>
    <property type="molecule type" value="Genomic_DNA"/>
</dbReference>
<gene>
    <name evidence="1" type="ORF">LCGC14_1306300</name>
</gene>
<evidence type="ECO:0000313" key="1">
    <source>
        <dbReference type="EMBL" id="KKM83730.1"/>
    </source>
</evidence>
<name>A0A0F9N4T6_9ZZZZ</name>
<organism evidence="1">
    <name type="scientific">marine sediment metagenome</name>
    <dbReference type="NCBI Taxonomy" id="412755"/>
    <lineage>
        <taxon>unclassified sequences</taxon>
        <taxon>metagenomes</taxon>
        <taxon>ecological metagenomes</taxon>
    </lineage>
</organism>
<reference evidence="1" key="1">
    <citation type="journal article" date="2015" name="Nature">
        <title>Complex archaea that bridge the gap between prokaryotes and eukaryotes.</title>
        <authorList>
            <person name="Spang A."/>
            <person name="Saw J.H."/>
            <person name="Jorgensen S.L."/>
            <person name="Zaremba-Niedzwiedzka K."/>
            <person name="Martijn J."/>
            <person name="Lind A.E."/>
            <person name="van Eijk R."/>
            <person name="Schleper C."/>
            <person name="Guy L."/>
            <person name="Ettema T.J."/>
        </authorList>
    </citation>
    <scope>NUCLEOTIDE SEQUENCE</scope>
</reference>
<comment type="caution">
    <text evidence="1">The sequence shown here is derived from an EMBL/GenBank/DDBJ whole genome shotgun (WGS) entry which is preliminary data.</text>
</comment>